<dbReference type="GO" id="GO:0006508">
    <property type="term" value="P:proteolysis"/>
    <property type="evidence" value="ECO:0007669"/>
    <property type="project" value="InterPro"/>
</dbReference>
<evidence type="ECO:0000313" key="4">
    <source>
        <dbReference type="Proteomes" id="UP000718281"/>
    </source>
</evidence>
<comment type="caution">
    <text evidence="3">The sequence shown here is derived from an EMBL/GenBank/DDBJ whole genome shotgun (WGS) entry which is preliminary data.</text>
</comment>
<evidence type="ECO:0000256" key="1">
    <source>
        <dbReference type="SAM" id="MobiDB-lite"/>
    </source>
</evidence>
<organism evidence="3 4">
    <name type="scientific">Candidatus Phosphoribacter hodrii</name>
    <dbReference type="NCBI Taxonomy" id="2953743"/>
    <lineage>
        <taxon>Bacteria</taxon>
        <taxon>Bacillati</taxon>
        <taxon>Actinomycetota</taxon>
        <taxon>Actinomycetes</taxon>
        <taxon>Micrococcales</taxon>
        <taxon>Dermatophilaceae</taxon>
        <taxon>Candidatus Phosphoribacter</taxon>
    </lineage>
</organism>
<dbReference type="GO" id="GO:0005524">
    <property type="term" value="F:ATP binding"/>
    <property type="evidence" value="ECO:0007669"/>
    <property type="project" value="InterPro"/>
</dbReference>
<dbReference type="InterPro" id="IPR003959">
    <property type="entry name" value="ATPase_AAA_core"/>
</dbReference>
<dbReference type="Pfam" id="PF00004">
    <property type="entry name" value="AAA"/>
    <property type="match status" value="1"/>
</dbReference>
<feature type="compositionally biased region" description="Basic residues" evidence="1">
    <location>
        <begin position="383"/>
        <end position="407"/>
    </location>
</feature>
<dbReference type="InterPro" id="IPR027417">
    <property type="entry name" value="P-loop_NTPase"/>
</dbReference>
<dbReference type="Gene3D" id="1.20.58.760">
    <property type="entry name" value="Peptidase M41"/>
    <property type="match status" value="1"/>
</dbReference>
<dbReference type="GO" id="GO:0004176">
    <property type="term" value="F:ATP-dependent peptidase activity"/>
    <property type="evidence" value="ECO:0007669"/>
    <property type="project" value="InterPro"/>
</dbReference>
<evidence type="ECO:0000259" key="2">
    <source>
        <dbReference type="SMART" id="SM00382"/>
    </source>
</evidence>
<dbReference type="GO" id="GO:0004222">
    <property type="term" value="F:metalloendopeptidase activity"/>
    <property type="evidence" value="ECO:0007669"/>
    <property type="project" value="InterPro"/>
</dbReference>
<dbReference type="Gene3D" id="3.40.50.300">
    <property type="entry name" value="P-loop containing nucleotide triphosphate hydrolases"/>
    <property type="match status" value="1"/>
</dbReference>
<sequence length="655" mass="72206">MTSTDLRVDIEEVRTKQDRLAAARAMLHTHFVGIDAVIDELCDAIAVWYLMPEVLSRPLVVNLWGMTGVGKTDLVRRLVAALGLQERFVELELSSTDAQSRFDLVADRLADAGVLDGRPAVLLVDEIQRFRTITPSGDPVAQTRFSDFWELLSDGRLARRESSDLDWLIATMRAARDEDARREGKGKSKGKRPSIGLWEARSLRRTLGLAEPVEQLQWRTHDEALAMLESARAERRLVEPVDCSRFLVIVSGNLDEAFTMASATGEADIDADIFAAHTARVGMVDIKAALRQRFTPEQVARFGNVHVIYQSLRRADFQTLVAREIARLCDAAYRRFGVRVAVTPAVHELVYRNGVFPRSRGAAGPLQRRRHRGNSLGNPAHGCRARWPSRCRVGPRRPHRRRGGRGRGPRDALRGRGPDRPDPWPGARRRHRERRRPRGGPCGGVCRVVRTRALQLTAHATGDADGFLCAHDVHQTRDSMLRMATVALAGGLAEELIFGAEHASAGRASDRERATSLVLDSVRRLGFGSWALDYGLEFAYATDASVTEPTAEALLASLADRAAELLRAHRGALIALAQALAAAGSLSGDAVSDVLGREDRRGGQVRGLPVDPAVCRGAGCGCCSPWPRCRPLMVERSHANHHRCRRSGRPARRRA</sequence>
<protein>
    <submittedName>
        <fullName evidence="3">AAA family ATPase</fullName>
    </submittedName>
</protein>
<dbReference type="InterPro" id="IPR003593">
    <property type="entry name" value="AAA+_ATPase"/>
</dbReference>
<feature type="compositionally biased region" description="Basic residues" evidence="1">
    <location>
        <begin position="427"/>
        <end position="438"/>
    </location>
</feature>
<dbReference type="SUPFAM" id="SSF52540">
    <property type="entry name" value="P-loop containing nucleoside triphosphate hydrolases"/>
    <property type="match status" value="1"/>
</dbReference>
<reference evidence="3 4" key="1">
    <citation type="submission" date="2020-10" db="EMBL/GenBank/DDBJ databases">
        <title>Connecting structure to function with the recovery of over 1000 high-quality activated sludge metagenome-assembled genomes encoding full-length rRNA genes using long-read sequencing.</title>
        <authorList>
            <person name="Singleton C.M."/>
            <person name="Petriglieri F."/>
            <person name="Kristensen J.M."/>
            <person name="Kirkegaard R.H."/>
            <person name="Michaelsen T.Y."/>
            <person name="Andersen M.H."/>
            <person name="Karst S.M."/>
            <person name="Dueholm M.S."/>
            <person name="Nielsen P.H."/>
            <person name="Albertsen M."/>
        </authorList>
    </citation>
    <scope>NUCLEOTIDE SEQUENCE [LARGE SCALE GENOMIC DNA]</scope>
    <source>
        <strain evidence="3">AalE_18-Q3-R2-46_BAT3C.188</strain>
    </source>
</reference>
<gene>
    <name evidence="3" type="ORF">IPF40_04860</name>
</gene>
<dbReference type="InterPro" id="IPR037219">
    <property type="entry name" value="Peptidase_M41-like"/>
</dbReference>
<evidence type="ECO:0000313" key="3">
    <source>
        <dbReference type="EMBL" id="MBK6300403.1"/>
    </source>
</evidence>
<dbReference type="SUPFAM" id="SSF140990">
    <property type="entry name" value="FtsH protease domain-like"/>
    <property type="match status" value="1"/>
</dbReference>
<dbReference type="SMART" id="SM00382">
    <property type="entry name" value="AAA"/>
    <property type="match status" value="1"/>
</dbReference>
<dbReference type="GO" id="GO:0016887">
    <property type="term" value="F:ATP hydrolysis activity"/>
    <property type="evidence" value="ECO:0007669"/>
    <property type="project" value="InterPro"/>
</dbReference>
<dbReference type="Proteomes" id="UP000718281">
    <property type="component" value="Unassembled WGS sequence"/>
</dbReference>
<feature type="domain" description="AAA+ ATPase" evidence="2">
    <location>
        <begin position="57"/>
        <end position="274"/>
    </location>
</feature>
<proteinExistence type="predicted"/>
<accession>A0A934X4W1</accession>
<dbReference type="AlphaFoldDB" id="A0A934X4W1"/>
<dbReference type="EMBL" id="JADIXZ010000003">
    <property type="protein sequence ID" value="MBK6300403.1"/>
    <property type="molecule type" value="Genomic_DNA"/>
</dbReference>
<feature type="compositionally biased region" description="Basic and acidic residues" evidence="1">
    <location>
        <begin position="408"/>
        <end position="422"/>
    </location>
</feature>
<name>A0A934X4W1_9MICO</name>
<feature type="region of interest" description="Disordered" evidence="1">
    <location>
        <begin position="360"/>
        <end position="441"/>
    </location>
</feature>